<evidence type="ECO:0000259" key="4">
    <source>
        <dbReference type="PROSITE" id="PS50031"/>
    </source>
</evidence>
<feature type="compositionally biased region" description="Low complexity" evidence="2">
    <location>
        <begin position="704"/>
        <end position="715"/>
    </location>
</feature>
<evidence type="ECO:0000313" key="6">
    <source>
        <dbReference type="Proteomes" id="UP001472866"/>
    </source>
</evidence>
<dbReference type="InterPro" id="IPR009060">
    <property type="entry name" value="UBA-like_sf"/>
</dbReference>
<feature type="compositionally biased region" description="Low complexity" evidence="2">
    <location>
        <begin position="316"/>
        <end position="347"/>
    </location>
</feature>
<dbReference type="SUPFAM" id="SSF47473">
    <property type="entry name" value="EF-hand"/>
    <property type="match status" value="1"/>
</dbReference>
<dbReference type="Gene3D" id="2.60.40.150">
    <property type="entry name" value="C2 domain"/>
    <property type="match status" value="1"/>
</dbReference>
<feature type="compositionally biased region" description="Gly residues" evidence="2">
    <location>
        <begin position="386"/>
        <end position="400"/>
    </location>
</feature>
<feature type="region of interest" description="Disordered" evidence="2">
    <location>
        <begin position="177"/>
        <end position="555"/>
    </location>
</feature>
<evidence type="ECO:0000256" key="1">
    <source>
        <dbReference type="SAM" id="Coils"/>
    </source>
</evidence>
<feature type="compositionally biased region" description="Low complexity" evidence="2">
    <location>
        <begin position="357"/>
        <end position="385"/>
    </location>
</feature>
<dbReference type="PROSITE" id="PS50031">
    <property type="entry name" value="EH"/>
    <property type="match status" value="1"/>
</dbReference>
<organism evidence="5 6">
    <name type="scientific">Chloropicon roscoffensis</name>
    <dbReference type="NCBI Taxonomy" id="1461544"/>
    <lineage>
        <taxon>Eukaryota</taxon>
        <taxon>Viridiplantae</taxon>
        <taxon>Chlorophyta</taxon>
        <taxon>Chloropicophyceae</taxon>
        <taxon>Chloropicales</taxon>
        <taxon>Chloropicaceae</taxon>
        <taxon>Chloropicon</taxon>
    </lineage>
</organism>
<feature type="region of interest" description="Disordered" evidence="2">
    <location>
        <begin position="892"/>
        <end position="916"/>
    </location>
</feature>
<dbReference type="InterPro" id="IPR000261">
    <property type="entry name" value="EH_dom"/>
</dbReference>
<dbReference type="Gene3D" id="1.10.238.10">
    <property type="entry name" value="EF-hand"/>
    <property type="match status" value="1"/>
</dbReference>
<protein>
    <recommendedName>
        <fullName evidence="7">UBA domain-containing protein</fullName>
    </recommendedName>
</protein>
<dbReference type="InterPro" id="IPR035892">
    <property type="entry name" value="C2_domain_sf"/>
</dbReference>
<accession>A0AAX4P8C3</accession>
<keyword evidence="6" id="KW-1185">Reference proteome</keyword>
<feature type="compositionally biased region" description="Polar residues" evidence="2">
    <location>
        <begin position="486"/>
        <end position="499"/>
    </location>
</feature>
<keyword evidence="1" id="KW-0175">Coiled coil</keyword>
<feature type="compositionally biased region" description="Low complexity" evidence="2">
    <location>
        <begin position="189"/>
        <end position="202"/>
    </location>
</feature>
<proteinExistence type="predicted"/>
<gene>
    <name evidence="5" type="ORF">HKI87_05g38940</name>
</gene>
<feature type="region of interest" description="Disordered" evidence="2">
    <location>
        <begin position="606"/>
        <end position="743"/>
    </location>
</feature>
<name>A0AAX4P8C3_9CHLO</name>
<dbReference type="CDD" id="cd14291">
    <property type="entry name" value="UBA1_NUB1_like"/>
    <property type="match status" value="1"/>
</dbReference>
<dbReference type="AlphaFoldDB" id="A0AAX4P8C3"/>
<dbReference type="InterPro" id="IPR011992">
    <property type="entry name" value="EF-hand-dom_pair"/>
</dbReference>
<evidence type="ECO:0000259" key="3">
    <source>
        <dbReference type="PROSITE" id="PS50030"/>
    </source>
</evidence>
<reference evidence="5 6" key="1">
    <citation type="submission" date="2024-03" db="EMBL/GenBank/DDBJ databases">
        <title>Complete genome sequence of the green alga Chloropicon roscoffensis RCC1871.</title>
        <authorList>
            <person name="Lemieux C."/>
            <person name="Pombert J.-F."/>
            <person name="Otis C."/>
            <person name="Turmel M."/>
        </authorList>
    </citation>
    <scope>NUCLEOTIDE SEQUENCE [LARGE SCALE GENOMIC DNA]</scope>
    <source>
        <strain evidence="5 6">RCC1871</strain>
    </source>
</reference>
<evidence type="ECO:0000256" key="2">
    <source>
        <dbReference type="SAM" id="MobiDB-lite"/>
    </source>
</evidence>
<sequence>MVAGTAMALKHVADNLKREVAGLVDDLFGSAIDSSVHDGQNGNPGGNAEAKAASLLEDLKAVTLRCVEGRRAFSDTVGCESVEATEKLVFVLKKEVDFLKVRLSRELDERKTLGGQMTELEQERRALEDQSRRIEADINEASESNARLEAAFGKTKRLVTNLRDSIDFANLVRKERVPEAGEPRKTEEPAATTKAAEVAEPTSNPASPVRPFQPLTKNQKKKLKKKQREAEKKARLAEQTAAAPPAVLEEGAAIEGGPRVVEDAKAVEAEAAGESPEASTGESQQQRDVAPEPIPSSSPQVPAEEDSPAFGSSDDPAAAEPEMPAAPQASESPDVSKAAGSSADGFGASFGDGDPFGAGPAAAEPEMPAAPQASESPDVSKAAGGSVDGFGASFGDGDPFGAGPAAAEPEMPAAPQASESPDASKAAGGSVDGFGASFGDGDPFGAGPAAAEPMANPVEGGTMSSTAGFDADFGASDPFGDDPFSGTATSDQEPRTTQADPAVDAGFGPEDPFGLPAAAAEPKEQPAQQFEDAFASEDLFGGAPTGQVSQGGQAQQWQDMDLFEPIEIGTATAAEPMAAAGATIAVAATPDPSGFEASSWIDFGTSADQAAPAQRVEAAPSHHTGFDSSSDLLGWEQPPAAQEASGADGGQQGSAFVAGPEDSSSSWAQFDSTPQFWNDLPAPSAQPEGGAGQAVEPVDFFGGQAEPQPQPQRQEVPAEEWGEDPFASQPATAPPAQSPLRAMSQVEIQKCDEAFVKLVGGRDSTAAKAELHKYYSLTSLPEEIFSKIWSLTNPTHEGVVGIQQFYLFMYFMTSAVKGENLPAAITEEDVARILGNRGQGSGEAPTMAAPAVAQGGSQSRDPKLQQLVELGFEEGAARSALEAAGNDVDAAANHLFGEPSPSGGQAEAPPPPASSPCSLRLVQVSSDVSKVAARVFLQVKVLGPGGSALEQNNMVEIVLGSGGRKEIYARIDRTLKYEQSVDELLQSGAKLLFEIKKEKKRSFVGKAWGLLDLNQVSDVLRPGSGGDGAVIVPLSSKPIDVATHKAKRTPVKGSSSQLHIQFIL</sequence>
<feature type="domain" description="EH" evidence="4">
    <location>
        <begin position="747"/>
        <end position="825"/>
    </location>
</feature>
<dbReference type="InterPro" id="IPR015940">
    <property type="entry name" value="UBA"/>
</dbReference>
<dbReference type="SUPFAM" id="SSF46934">
    <property type="entry name" value="UBA-like"/>
    <property type="match status" value="1"/>
</dbReference>
<evidence type="ECO:0000313" key="5">
    <source>
        <dbReference type="EMBL" id="WZN62358.1"/>
    </source>
</evidence>
<feature type="domain" description="UBA" evidence="3">
    <location>
        <begin position="859"/>
        <end position="898"/>
    </location>
</feature>
<dbReference type="SMART" id="SM00165">
    <property type="entry name" value="UBA"/>
    <property type="match status" value="1"/>
</dbReference>
<evidence type="ECO:0008006" key="7">
    <source>
        <dbReference type="Google" id="ProtNLM"/>
    </source>
</evidence>
<feature type="coiled-coil region" evidence="1">
    <location>
        <begin position="103"/>
        <end position="151"/>
    </location>
</feature>
<feature type="compositionally biased region" description="Basic residues" evidence="2">
    <location>
        <begin position="218"/>
        <end position="227"/>
    </location>
</feature>
<feature type="compositionally biased region" description="Basic and acidic residues" evidence="2">
    <location>
        <begin position="177"/>
        <end position="188"/>
    </location>
</feature>
<feature type="compositionally biased region" description="Low complexity" evidence="2">
    <location>
        <begin position="546"/>
        <end position="555"/>
    </location>
</feature>
<feature type="compositionally biased region" description="Low complexity" evidence="2">
    <location>
        <begin position="516"/>
        <end position="531"/>
    </location>
</feature>
<feature type="compositionally biased region" description="Gly residues" evidence="2">
    <location>
        <begin position="430"/>
        <end position="444"/>
    </location>
</feature>
<dbReference type="Pfam" id="PF00627">
    <property type="entry name" value="UBA"/>
    <property type="match status" value="1"/>
</dbReference>
<feature type="compositionally biased region" description="Low complexity" evidence="2">
    <location>
        <begin position="401"/>
        <end position="429"/>
    </location>
</feature>
<dbReference type="Gene3D" id="1.10.8.10">
    <property type="entry name" value="DNA helicase RuvA subunit, C-terminal domain"/>
    <property type="match status" value="1"/>
</dbReference>
<dbReference type="PROSITE" id="PS50030">
    <property type="entry name" value="UBA"/>
    <property type="match status" value="1"/>
</dbReference>
<dbReference type="Proteomes" id="UP001472866">
    <property type="component" value="Chromosome 05"/>
</dbReference>
<feature type="compositionally biased region" description="Polar residues" evidence="2">
    <location>
        <begin position="662"/>
        <end position="676"/>
    </location>
</feature>
<feature type="compositionally biased region" description="Low complexity" evidence="2">
    <location>
        <begin position="269"/>
        <end position="283"/>
    </location>
</feature>
<dbReference type="EMBL" id="CP151505">
    <property type="protein sequence ID" value="WZN62358.1"/>
    <property type="molecule type" value="Genomic_DNA"/>
</dbReference>